<accession>G6FWI5</accession>
<name>G6FWI5_9CYAN</name>
<dbReference type="AlphaFoldDB" id="G6FWI5"/>
<comment type="caution">
    <text evidence="1">The sequence shown here is derived from an EMBL/GenBank/DDBJ whole genome shotgun (WGS) entry which is preliminary data.</text>
</comment>
<reference evidence="1 2" key="1">
    <citation type="submission" date="2011-09" db="EMBL/GenBank/DDBJ databases">
        <title>The draft genome of Fischerella sp. JSC-11.</title>
        <authorList>
            <consortium name="US DOE Joint Genome Institute (JGI-PGF)"/>
            <person name="Lucas S."/>
            <person name="Han J."/>
            <person name="Lapidus A."/>
            <person name="Cheng J.-F."/>
            <person name="Goodwin L."/>
            <person name="Pitluck S."/>
            <person name="Peters L."/>
            <person name="Land M.L."/>
            <person name="Hauser L."/>
            <person name="Sarkisova S."/>
            <person name="Bryant D.A."/>
            <person name="Brown I."/>
            <person name="Woyke T.J."/>
        </authorList>
    </citation>
    <scope>NUCLEOTIDE SEQUENCE [LARGE SCALE GENOMIC DNA]</scope>
    <source>
        <strain evidence="1 2">JSC-11</strain>
    </source>
</reference>
<organism evidence="1 2">
    <name type="scientific">Fischerella thermalis JSC-11</name>
    <dbReference type="NCBI Taxonomy" id="741277"/>
    <lineage>
        <taxon>Bacteria</taxon>
        <taxon>Bacillati</taxon>
        <taxon>Cyanobacteriota</taxon>
        <taxon>Cyanophyceae</taxon>
        <taxon>Nostocales</taxon>
        <taxon>Hapalosiphonaceae</taxon>
        <taxon>Fischerella</taxon>
    </lineage>
</organism>
<dbReference type="Proteomes" id="UP000004344">
    <property type="component" value="Unassembled WGS sequence"/>
</dbReference>
<evidence type="ECO:0000313" key="1">
    <source>
        <dbReference type="EMBL" id="EHC11000.1"/>
    </source>
</evidence>
<proteinExistence type="predicted"/>
<dbReference type="EMBL" id="AGIZ01000010">
    <property type="protein sequence ID" value="EHC11000.1"/>
    <property type="molecule type" value="Genomic_DNA"/>
</dbReference>
<gene>
    <name evidence="1" type="ORF">FJSC11DRAFT_3234</name>
</gene>
<protein>
    <submittedName>
        <fullName evidence="1">Uncharacterized protein</fullName>
    </submittedName>
</protein>
<evidence type="ECO:0000313" key="2">
    <source>
        <dbReference type="Proteomes" id="UP000004344"/>
    </source>
</evidence>
<keyword evidence="2" id="KW-1185">Reference proteome</keyword>
<sequence length="141" mass="16121">MNKNVLHLTLTGLKFTVIQTVATRQAKAMPLRFLQLFFQRKILCGTVKSPLQVLAKSRFSCSFTLFKIFAHPLRSALILMHGCCDKKTSEYSLARRLPPFWLVSKYRYNVAIQKASLAEVSLLSLYKVNAIDLAQLRYPLL</sequence>